<dbReference type="AlphaFoldDB" id="I3X5E1"/>
<evidence type="ECO:0000313" key="1">
    <source>
        <dbReference type="EMBL" id="AFL51097.1"/>
    </source>
</evidence>
<dbReference type="PATRIC" id="fig|1185652.3.peg.2611"/>
<evidence type="ECO:0000313" key="2">
    <source>
        <dbReference type="Proteomes" id="UP000006180"/>
    </source>
</evidence>
<reference evidence="1 2" key="1">
    <citation type="journal article" date="2012" name="J. Bacteriol.">
        <title>Complete genome sequence of the broad-host-range strain Sinorhizobium fredii USDA257.</title>
        <authorList>
            <person name="Schuldes J."/>
            <person name="Rodriguez Orbegoso M."/>
            <person name="Schmeisser C."/>
            <person name="Krishnan H.B."/>
            <person name="Daniel R."/>
            <person name="Streit W.R."/>
        </authorList>
    </citation>
    <scope>NUCLEOTIDE SEQUENCE [LARGE SCALE GENOMIC DNA]</scope>
    <source>
        <strain evidence="1 2">USDA 257</strain>
    </source>
</reference>
<dbReference type="HOGENOM" id="CLU_3276709_0_0_5"/>
<accession>I3X5E1</accession>
<proteinExistence type="predicted"/>
<dbReference type="Proteomes" id="UP000006180">
    <property type="component" value="Chromosome"/>
</dbReference>
<gene>
    <name evidence="1" type="ORF">USDA257_c25210</name>
</gene>
<organism evidence="1 2">
    <name type="scientific">Sinorhizobium fredii (strain USDA 257)</name>
    <dbReference type="NCBI Taxonomy" id="1185652"/>
    <lineage>
        <taxon>Bacteria</taxon>
        <taxon>Pseudomonadati</taxon>
        <taxon>Pseudomonadota</taxon>
        <taxon>Alphaproteobacteria</taxon>
        <taxon>Hyphomicrobiales</taxon>
        <taxon>Rhizobiaceae</taxon>
        <taxon>Sinorhizobium/Ensifer group</taxon>
        <taxon>Sinorhizobium</taxon>
    </lineage>
</organism>
<dbReference type="KEGG" id="sfd:USDA257_c25210"/>
<dbReference type="EMBL" id="CP003563">
    <property type="protein sequence ID" value="AFL51097.1"/>
    <property type="molecule type" value="Genomic_DNA"/>
</dbReference>
<sequence length="41" mass="4628">MSDVALIRLIAPFLSWFQWGANRYIDAKGEDGLSLSMREGL</sequence>
<dbReference type="RefSeq" id="WP_014763264.1">
    <property type="nucleotide sequence ID" value="NC_018000.1"/>
</dbReference>
<name>I3X5E1_SINF2</name>
<protein>
    <submittedName>
        <fullName evidence="1">Uncharacterized protein</fullName>
    </submittedName>
</protein>